<name>A0A1H3VKX1_9BACI</name>
<dbReference type="STRING" id="571932.SAMN05421743_10167"/>
<feature type="transmembrane region" description="Helical" evidence="1">
    <location>
        <begin position="87"/>
        <end position="108"/>
    </location>
</feature>
<dbReference type="EMBL" id="FNQR01000001">
    <property type="protein sequence ID" value="SDZ75341.1"/>
    <property type="molecule type" value="Genomic_DNA"/>
</dbReference>
<proteinExistence type="predicted"/>
<feature type="transmembrane region" description="Helical" evidence="1">
    <location>
        <begin position="43"/>
        <end position="67"/>
    </location>
</feature>
<evidence type="ECO:0000313" key="2">
    <source>
        <dbReference type="EMBL" id="SDZ75341.1"/>
    </source>
</evidence>
<sequence length="111" mass="12208">MGNPTEEVADSAEEKDDGMDVASLMITLIFAIAMKVGDKLMDLSFLPTISSIAIYILLTLGLAAIMFKLLHMPLIKMLGKRNKRVPLGYAIIFSIAAFWLFQGINFILTAL</sequence>
<evidence type="ECO:0000256" key="1">
    <source>
        <dbReference type="SAM" id="Phobius"/>
    </source>
</evidence>
<accession>A0A1H3VKX1</accession>
<dbReference type="AlphaFoldDB" id="A0A1H3VKX1"/>
<keyword evidence="1" id="KW-0812">Transmembrane</keyword>
<keyword evidence="3" id="KW-1185">Reference proteome</keyword>
<gene>
    <name evidence="2" type="ORF">SAMN05421743_10167</name>
</gene>
<reference evidence="3" key="1">
    <citation type="submission" date="2016-10" db="EMBL/GenBank/DDBJ databases">
        <authorList>
            <person name="Varghese N."/>
            <person name="Submissions S."/>
        </authorList>
    </citation>
    <scope>NUCLEOTIDE SEQUENCE [LARGE SCALE GENOMIC DNA]</scope>
    <source>
        <strain evidence="3">CCM7597</strain>
    </source>
</reference>
<dbReference type="Proteomes" id="UP000198584">
    <property type="component" value="Unassembled WGS sequence"/>
</dbReference>
<keyword evidence="1" id="KW-0472">Membrane</keyword>
<protein>
    <submittedName>
        <fullName evidence="2">Uncharacterized protein</fullName>
    </submittedName>
</protein>
<evidence type="ECO:0000313" key="3">
    <source>
        <dbReference type="Proteomes" id="UP000198584"/>
    </source>
</evidence>
<keyword evidence="1" id="KW-1133">Transmembrane helix</keyword>
<organism evidence="2 3">
    <name type="scientific">Thalassobacillus cyri</name>
    <dbReference type="NCBI Taxonomy" id="571932"/>
    <lineage>
        <taxon>Bacteria</taxon>
        <taxon>Bacillati</taxon>
        <taxon>Bacillota</taxon>
        <taxon>Bacilli</taxon>
        <taxon>Bacillales</taxon>
        <taxon>Bacillaceae</taxon>
        <taxon>Thalassobacillus</taxon>
    </lineage>
</organism>